<dbReference type="SUPFAM" id="SSF56801">
    <property type="entry name" value="Acetyl-CoA synthetase-like"/>
    <property type="match status" value="1"/>
</dbReference>
<dbReference type="InterPro" id="IPR050091">
    <property type="entry name" value="PKS_NRPS_Biosynth_Enz"/>
</dbReference>
<dbReference type="SMART" id="SM00825">
    <property type="entry name" value="PKS_KS"/>
    <property type="match status" value="1"/>
</dbReference>
<dbReference type="EMBL" id="JARJLG010000047">
    <property type="protein sequence ID" value="KAJ7760901.1"/>
    <property type="molecule type" value="Genomic_DNA"/>
</dbReference>
<accession>A0AAD7JCB4</accession>
<dbReference type="GO" id="GO:0031177">
    <property type="term" value="F:phosphopantetheine binding"/>
    <property type="evidence" value="ECO:0007669"/>
    <property type="project" value="InterPro"/>
</dbReference>
<dbReference type="Pfam" id="PF08659">
    <property type="entry name" value="KR"/>
    <property type="match status" value="1"/>
</dbReference>
<dbReference type="SMART" id="SM00827">
    <property type="entry name" value="PKS_AT"/>
    <property type="match status" value="1"/>
</dbReference>
<dbReference type="InterPro" id="IPR020806">
    <property type="entry name" value="PKS_PP-bd"/>
</dbReference>
<dbReference type="PANTHER" id="PTHR43775">
    <property type="entry name" value="FATTY ACID SYNTHASE"/>
    <property type="match status" value="1"/>
</dbReference>
<evidence type="ECO:0000256" key="5">
    <source>
        <dbReference type="PROSITE-ProRule" id="PRU01363"/>
    </source>
</evidence>
<sequence length="2396" mass="259435">MTDYLTLLDVFREQVQNPETRDRHAVECGDEQWTYDDLDVISTGLAFEIEGRYGARPTVAIICENLPYTFALHVAVWKLGGALAPIDYHTPEALLRPMLMKIAPTCVVISSTDKAIQKIVFDLALPVLSFPPEDTTMSALYQHFLDAPDLPLDQYPPPNPFSISIYLFTSSASDLTNIKCVPLTHQTIIARARSMLAWHRKTFPDASLEHVRLLGWGPFSHMMSVSDLACFVYLTAGCYIFGLTPSSYFAPEDKSDGTREVAITLLEAMEKYRAEAFTGVPWIFDRMMKSVASEVDLTRREQMCNALRSLKVLMLGGARTSEECIRWAQVQRIPLVLAIGMTELGGALFNRVADVIDKGWAIEDALISDAHFTLMDDAGNSHDSEGELCITSKLISKGYLDHDNSGFSVAADGITVKFKTGDRYTKVDGCLRWLGRKDDFVVLVSGEMVDPRVLEKSLDEWPSISRSCVFGNNFLRGSAAFLCALVELRPGVGQGDPSTNVDVARAIRSINRALAPPLRISWSHVFILHEGQSIPINGKGYIWRKKLEALYGNRVASLSSLTALSRASDVVAHSPPAVLPQRNDRAVRDVILDVVADGLHLSSETLELNAESTFAELGMDSAAALVIVGRLNERLGLNLPRNACHTHVDLNALSAAILEHLRLVETTPVQPIPKIEDTGSINDVVIVGQAVRLPGDLNTPEAFWEALVDMREDLLVPIPTDRWDNASFYRKPGEASEPCDISFERAGFVDIASFDNIFFEISSAEALSVGPNVRLVLETTFQALENANVPSTRLKGTSTGVFVAGGMDYGYGHLMFASMGFNSYTRFHGTGIANSTTCGRLSYLLDVHGPSVSIDTACSGGMVAFDQAVQYLKSGRAETAIVCGVNTHTWPGDFGFLSAQKMCSPNSRCATFASDADGYVPAEGVISLILKTRNAAERDGDTILAVIKATDTKHNGKSQGLVAPSAAGQAALQRSLIAAANLSPSDIDFVETHGTGTSLGDLIEIEGINSVFGTSHTSERPLLLGAAKTCVGHTEVVAGLVGIVKTIKQLSTGKVTGLNSVAGGKLNPELDTDLVPLRIPSHLTELPKRDGPYRALVVAYGFAGTLAGTILEAPPPPRRVPGSTVSSWMIFAISAKSRDALQDNLHQYLDMASHAPASDFQSICYTSCVGRDLHRYRFACVVRDLDGLVQRLKDQLSRVNSTASQLPNRRIVFAFPGQGSQFYGMANALATRFQDFRLILTDAANMATSLADFDVLLLLLGNGQPTVDIDKSAVAQICIFVYQYSVCRFLRKLGVKPDAVIGNSLGEISAAVEAGALSYELGLKFVVARAKILSPDPDHPAGMAAIAAEEATILQHINDLHIVNRVVIAVFSGPTNHVVSGDLEAIQLLVSHVKKTGIRATLVDVDQGFHSHCVEGVIPELEAWVCNHSQSFRPLQLPIFSTSLGKQVVAHESLHPHYWVDHARNPVQFQTAVAAIKDAKFFKNASILDVGPTPTARTAFQSNDISDLFLLASSTKKGNDQELAFLTAIASLTENGVNPNFVELFGTGIPTTNLPTYPFQRQRHYPDFVPSRSVFSSSIPGVATPSTPPLVVDETLFQVLNDHRIQGEVVLPASAMVDVFSRAKPQHSLDIRFHRPLVLQSAGRVCSIELNASGAFAMYDGDKGEKICSGTSGQMRPMTSTPLLSGSPSGPPMTVVLDEAVYFPFTNIQFGPLFRNIVSIRSWDDYAEGVVVVTPSSNPEHDKIRALDACLHMFGTFRFHESLQSGAFLPMALEGYSVYSDTFPSSFLCRYRLPIALERNNRVASTAFECISRSGELLASCGKYSVAWVDMGIPPSLFSFEYVWIQKDLKATPAAPTSPKLMVFGRARGRDWISVLSETAAEAVFVDLDFKDHFVPSSSYVPEAIDIGLNSTIILDATEVDDTPESPTFSAFWQQVLWLMKALVRQKGPFTFVVISTVQSISQPTATLPVLGAMVQGMLRVFRRETGLQNVYGIEFPGDVSRKVIAQLLKEELSALRGAIKDNIVSYRHSPSPDVPLVRVVPELRPLVVDQHPRLSGVAVIVGMGSIGFSLGPHMIAAGFSSVVFIGRRPETDRKVAQQLASSSGQFSYMQADASDRDALRCVLQHIQVTYGAIKSILHTAASVDDATIDSVTVDAFDLVLRPKVHGAYNLHLVAGELDLELESFVLFSSISVPLGNPGQVAYVAANTFLDALAALRRDMGLPGVSIQLGPWESELVNKLSAQSSANDGLLRTMTHVDGLPLIIRALASPVSVQVLAALDNNILSRTPAFATDSLFAGLVTGVGASKSPMLVLGSAAVADSIVSILRGVLEVTESEPLELSDSLTACGIDSIAFGQIRAAVLKELGVAVPMVYLSDAFSVNDMIRNVQESVLKACT</sequence>
<evidence type="ECO:0000256" key="2">
    <source>
        <dbReference type="ARBA" id="ARBA00022450"/>
    </source>
</evidence>
<dbReference type="GO" id="GO:0006633">
    <property type="term" value="P:fatty acid biosynthetic process"/>
    <property type="evidence" value="ECO:0007669"/>
    <property type="project" value="TreeGrafter"/>
</dbReference>
<dbReference type="Pfam" id="PF22621">
    <property type="entry name" value="CurL-like_PKS_C"/>
    <property type="match status" value="1"/>
</dbReference>
<dbReference type="Gene3D" id="3.30.70.3290">
    <property type="match status" value="1"/>
</dbReference>
<comment type="pathway">
    <text evidence="1">Secondary metabolite biosynthesis.</text>
</comment>
<dbReference type="PROSITE" id="PS52019">
    <property type="entry name" value="PKS_MFAS_DH"/>
    <property type="match status" value="1"/>
</dbReference>
<dbReference type="InterPro" id="IPR042099">
    <property type="entry name" value="ANL_N_sf"/>
</dbReference>
<dbReference type="Pfam" id="PF00109">
    <property type="entry name" value="ketoacyl-synt"/>
    <property type="match status" value="1"/>
</dbReference>
<organism evidence="9 10">
    <name type="scientific">Mycena maculata</name>
    <dbReference type="NCBI Taxonomy" id="230809"/>
    <lineage>
        <taxon>Eukaryota</taxon>
        <taxon>Fungi</taxon>
        <taxon>Dikarya</taxon>
        <taxon>Basidiomycota</taxon>
        <taxon>Agaricomycotina</taxon>
        <taxon>Agaricomycetes</taxon>
        <taxon>Agaricomycetidae</taxon>
        <taxon>Agaricales</taxon>
        <taxon>Marasmiineae</taxon>
        <taxon>Mycenaceae</taxon>
        <taxon>Mycena</taxon>
    </lineage>
</organism>
<dbReference type="SUPFAM" id="SSF47336">
    <property type="entry name" value="ACP-like"/>
    <property type="match status" value="2"/>
</dbReference>
<dbReference type="Pfam" id="PF00698">
    <property type="entry name" value="Acyl_transf_1"/>
    <property type="match status" value="1"/>
</dbReference>
<dbReference type="PROSITE" id="PS52004">
    <property type="entry name" value="KS3_2"/>
    <property type="match status" value="1"/>
</dbReference>
<dbReference type="Pfam" id="PF00550">
    <property type="entry name" value="PP-binding"/>
    <property type="match status" value="2"/>
</dbReference>
<keyword evidence="4" id="KW-0808">Transferase</keyword>
<dbReference type="InterPro" id="IPR020841">
    <property type="entry name" value="PKS_Beta-ketoAc_synthase_dom"/>
</dbReference>
<dbReference type="Pfam" id="PF02801">
    <property type="entry name" value="Ketoacyl-synt_C"/>
    <property type="match status" value="1"/>
</dbReference>
<dbReference type="InterPro" id="IPR014031">
    <property type="entry name" value="Ketoacyl_synth_C"/>
</dbReference>
<dbReference type="SUPFAM" id="SSF53901">
    <property type="entry name" value="Thiolase-like"/>
    <property type="match status" value="1"/>
</dbReference>
<gene>
    <name evidence="9" type="ORF">DFH07DRAFT_1059948</name>
</gene>
<proteinExistence type="predicted"/>
<dbReference type="InterPro" id="IPR049900">
    <property type="entry name" value="PKS_mFAS_DH"/>
</dbReference>
<dbReference type="PROSITE" id="PS50075">
    <property type="entry name" value="CARRIER"/>
    <property type="match status" value="2"/>
</dbReference>
<dbReference type="Gene3D" id="3.40.47.10">
    <property type="match status" value="1"/>
</dbReference>
<dbReference type="Gene3D" id="3.10.129.110">
    <property type="entry name" value="Polyketide synthase dehydratase"/>
    <property type="match status" value="1"/>
</dbReference>
<dbReference type="InterPro" id="IPR014043">
    <property type="entry name" value="Acyl_transferase_dom"/>
</dbReference>
<dbReference type="Gene3D" id="3.40.366.10">
    <property type="entry name" value="Malonyl-Coenzyme A Acyl Carrier Protein, domain 2"/>
    <property type="match status" value="1"/>
</dbReference>
<dbReference type="SMART" id="SM01294">
    <property type="entry name" value="PKS_PP_betabranch"/>
    <property type="match status" value="1"/>
</dbReference>
<dbReference type="SMART" id="SM00823">
    <property type="entry name" value="PKS_PP"/>
    <property type="match status" value="2"/>
</dbReference>
<dbReference type="PANTHER" id="PTHR43775:SF37">
    <property type="entry name" value="SI:DKEY-61P9.11"/>
    <property type="match status" value="1"/>
</dbReference>
<dbReference type="InterPro" id="IPR016035">
    <property type="entry name" value="Acyl_Trfase/lysoPLipase"/>
</dbReference>
<feature type="active site" description="Proton donor; for dehydratase activity" evidence="5">
    <location>
        <position position="1748"/>
    </location>
</feature>
<dbReference type="Gene3D" id="3.40.50.12780">
    <property type="entry name" value="N-terminal domain of ligase-like"/>
    <property type="match status" value="1"/>
</dbReference>
<keyword evidence="10" id="KW-1185">Reference proteome</keyword>
<comment type="caution">
    <text evidence="9">The sequence shown here is derived from an EMBL/GenBank/DDBJ whole genome shotgun (WGS) entry which is preliminary data.</text>
</comment>
<feature type="region of interest" description="C-terminal hotdog fold" evidence="5">
    <location>
        <begin position="1693"/>
        <end position="1835"/>
    </location>
</feature>
<dbReference type="InterPro" id="IPR016036">
    <property type="entry name" value="Malonyl_transacylase_ACP-bd"/>
</dbReference>
<dbReference type="InterPro" id="IPR001227">
    <property type="entry name" value="Ac_transferase_dom_sf"/>
</dbReference>
<dbReference type="InterPro" id="IPR000873">
    <property type="entry name" value="AMP-dep_synth/lig_dom"/>
</dbReference>
<dbReference type="InterPro" id="IPR036291">
    <property type="entry name" value="NAD(P)-bd_dom_sf"/>
</dbReference>
<feature type="region of interest" description="N-terminal hotdog fold" evidence="5">
    <location>
        <begin position="1566"/>
        <end position="1682"/>
    </location>
</feature>
<reference evidence="9" key="1">
    <citation type="submission" date="2023-03" db="EMBL/GenBank/DDBJ databases">
        <title>Massive genome expansion in bonnet fungi (Mycena s.s.) driven by repeated elements and novel gene families across ecological guilds.</title>
        <authorList>
            <consortium name="Lawrence Berkeley National Laboratory"/>
            <person name="Harder C.B."/>
            <person name="Miyauchi S."/>
            <person name="Viragh M."/>
            <person name="Kuo A."/>
            <person name="Thoen E."/>
            <person name="Andreopoulos B."/>
            <person name="Lu D."/>
            <person name="Skrede I."/>
            <person name="Drula E."/>
            <person name="Henrissat B."/>
            <person name="Morin E."/>
            <person name="Kohler A."/>
            <person name="Barry K."/>
            <person name="LaButti K."/>
            <person name="Morin E."/>
            <person name="Salamov A."/>
            <person name="Lipzen A."/>
            <person name="Mereny Z."/>
            <person name="Hegedus B."/>
            <person name="Baldrian P."/>
            <person name="Stursova M."/>
            <person name="Weitz H."/>
            <person name="Taylor A."/>
            <person name="Grigoriev I.V."/>
            <person name="Nagy L.G."/>
            <person name="Martin F."/>
            <person name="Kauserud H."/>
        </authorList>
    </citation>
    <scope>NUCLEOTIDE SEQUENCE</scope>
    <source>
        <strain evidence="9">CBHHK188m</strain>
    </source>
</reference>
<dbReference type="GO" id="GO:0004312">
    <property type="term" value="F:fatty acid synthase activity"/>
    <property type="evidence" value="ECO:0007669"/>
    <property type="project" value="TreeGrafter"/>
</dbReference>
<evidence type="ECO:0000313" key="10">
    <source>
        <dbReference type="Proteomes" id="UP001215280"/>
    </source>
</evidence>
<dbReference type="SUPFAM" id="SSF52151">
    <property type="entry name" value="FabD/lysophospholipase-like"/>
    <property type="match status" value="1"/>
</dbReference>
<evidence type="ECO:0000259" key="6">
    <source>
        <dbReference type="PROSITE" id="PS50075"/>
    </source>
</evidence>
<evidence type="ECO:0000259" key="7">
    <source>
        <dbReference type="PROSITE" id="PS52004"/>
    </source>
</evidence>
<dbReference type="InterPro" id="IPR057326">
    <property type="entry name" value="KR_dom"/>
</dbReference>
<protein>
    <recommendedName>
        <fullName evidence="11">Polyketide synthase</fullName>
    </recommendedName>
</protein>
<dbReference type="Pfam" id="PF00501">
    <property type="entry name" value="AMP-binding"/>
    <property type="match status" value="1"/>
</dbReference>
<name>A0AAD7JCB4_9AGAR</name>
<feature type="domain" description="Carrier" evidence="6">
    <location>
        <begin position="585"/>
        <end position="661"/>
    </location>
</feature>
<evidence type="ECO:0000256" key="1">
    <source>
        <dbReference type="ARBA" id="ARBA00005179"/>
    </source>
</evidence>
<feature type="domain" description="Ketosynthase family 3 (KS3)" evidence="7">
    <location>
        <begin position="681"/>
        <end position="1113"/>
    </location>
</feature>
<evidence type="ECO:0008006" key="11">
    <source>
        <dbReference type="Google" id="ProtNLM"/>
    </source>
</evidence>
<dbReference type="InterPro" id="IPR009081">
    <property type="entry name" value="PP-bd_ACP"/>
</dbReference>
<keyword evidence="3" id="KW-0597">Phosphoprotein</keyword>
<dbReference type="InterPro" id="IPR016039">
    <property type="entry name" value="Thiolase-like"/>
</dbReference>
<evidence type="ECO:0000256" key="4">
    <source>
        <dbReference type="ARBA" id="ARBA00022679"/>
    </source>
</evidence>
<feature type="domain" description="PKS/mFAS DH" evidence="8">
    <location>
        <begin position="1566"/>
        <end position="1835"/>
    </location>
</feature>
<keyword evidence="2" id="KW-0596">Phosphopantetheine</keyword>
<dbReference type="SUPFAM" id="SSF51735">
    <property type="entry name" value="NAD(P)-binding Rossmann-fold domains"/>
    <property type="match status" value="1"/>
</dbReference>
<dbReference type="InterPro" id="IPR042104">
    <property type="entry name" value="PKS_dehydratase_sf"/>
</dbReference>
<dbReference type="InterPro" id="IPR013968">
    <property type="entry name" value="PKS_KR"/>
</dbReference>
<dbReference type="CDD" id="cd00833">
    <property type="entry name" value="PKS"/>
    <property type="match status" value="1"/>
</dbReference>
<dbReference type="Proteomes" id="UP001215280">
    <property type="component" value="Unassembled WGS sequence"/>
</dbReference>
<dbReference type="SUPFAM" id="SSF55048">
    <property type="entry name" value="Probable ACP-binding domain of malonyl-CoA ACP transacylase"/>
    <property type="match status" value="1"/>
</dbReference>
<dbReference type="InterPro" id="IPR036736">
    <property type="entry name" value="ACP-like_sf"/>
</dbReference>
<evidence type="ECO:0000313" key="9">
    <source>
        <dbReference type="EMBL" id="KAJ7760901.1"/>
    </source>
</evidence>
<evidence type="ECO:0000259" key="8">
    <source>
        <dbReference type="PROSITE" id="PS52019"/>
    </source>
</evidence>
<evidence type="ECO:0000256" key="3">
    <source>
        <dbReference type="ARBA" id="ARBA00022553"/>
    </source>
</evidence>
<dbReference type="Gene3D" id="3.40.50.720">
    <property type="entry name" value="NAD(P)-binding Rossmann-like Domain"/>
    <property type="match status" value="1"/>
</dbReference>
<dbReference type="Pfam" id="PF23562">
    <property type="entry name" value="AMP-binding_C_3"/>
    <property type="match status" value="1"/>
</dbReference>
<feature type="domain" description="Carrier" evidence="6">
    <location>
        <begin position="2316"/>
        <end position="2391"/>
    </location>
</feature>
<dbReference type="Gene3D" id="1.10.1200.10">
    <property type="entry name" value="ACP-like"/>
    <property type="match status" value="2"/>
</dbReference>
<dbReference type="InterPro" id="IPR014030">
    <property type="entry name" value="Ketoacyl_synth_N"/>
</dbReference>
<feature type="active site" description="Proton acceptor; for dehydratase activity" evidence="5">
    <location>
        <position position="1603"/>
    </location>
</feature>
<dbReference type="SMART" id="SM00822">
    <property type="entry name" value="PKS_KR"/>
    <property type="match status" value="1"/>
</dbReference>